<reference evidence="1" key="1">
    <citation type="journal article" date="2015" name="Nature">
        <title>Complex archaea that bridge the gap between prokaryotes and eukaryotes.</title>
        <authorList>
            <person name="Spang A."/>
            <person name="Saw J.H."/>
            <person name="Jorgensen S.L."/>
            <person name="Zaremba-Niedzwiedzka K."/>
            <person name="Martijn J."/>
            <person name="Lind A.E."/>
            <person name="van Eijk R."/>
            <person name="Schleper C."/>
            <person name="Guy L."/>
            <person name="Ettema T.J."/>
        </authorList>
    </citation>
    <scope>NUCLEOTIDE SEQUENCE</scope>
</reference>
<accession>A0A0F9X9H7</accession>
<name>A0A0F9X9H7_9ZZZZ</name>
<proteinExistence type="predicted"/>
<gene>
    <name evidence="1" type="ORF">LCGC14_0175050</name>
</gene>
<evidence type="ECO:0000313" key="1">
    <source>
        <dbReference type="EMBL" id="KKN95636.1"/>
    </source>
</evidence>
<sequence length="98" mass="11413">MQKHKKPKLPLSKKVAIIIAILEKDTKITYKSLLAKGLSMNQCQQVLRKLEKTNFLNKRIPWTVNEKETDKADNRRIYYLLNPKTTIENLRSTFLLGG</sequence>
<evidence type="ECO:0008006" key="2">
    <source>
        <dbReference type="Google" id="ProtNLM"/>
    </source>
</evidence>
<comment type="caution">
    <text evidence="1">The sequence shown here is derived from an EMBL/GenBank/DDBJ whole genome shotgun (WGS) entry which is preliminary data.</text>
</comment>
<organism evidence="1">
    <name type="scientific">marine sediment metagenome</name>
    <dbReference type="NCBI Taxonomy" id="412755"/>
    <lineage>
        <taxon>unclassified sequences</taxon>
        <taxon>metagenomes</taxon>
        <taxon>ecological metagenomes</taxon>
    </lineage>
</organism>
<dbReference type="EMBL" id="LAZR01000069">
    <property type="protein sequence ID" value="KKN95636.1"/>
    <property type="molecule type" value="Genomic_DNA"/>
</dbReference>
<dbReference type="AlphaFoldDB" id="A0A0F9X9H7"/>
<protein>
    <recommendedName>
        <fullName evidence="2">Transcription regulator PadR N-terminal domain-containing protein</fullName>
    </recommendedName>
</protein>